<evidence type="ECO:0000256" key="1">
    <source>
        <dbReference type="ARBA" id="ARBA00006767"/>
    </source>
</evidence>
<dbReference type="PROSITE" id="PS50126">
    <property type="entry name" value="S1"/>
    <property type="match status" value="4"/>
</dbReference>
<keyword evidence="3" id="KW-0687">Ribonucleoprotein</keyword>
<evidence type="ECO:0000259" key="6">
    <source>
        <dbReference type="PROSITE" id="PS50126"/>
    </source>
</evidence>
<dbReference type="GO" id="GO:0003729">
    <property type="term" value="F:mRNA binding"/>
    <property type="evidence" value="ECO:0007669"/>
    <property type="project" value="UniProtKB-ARBA"/>
</dbReference>
<dbReference type="PANTHER" id="PTHR10724:SF7">
    <property type="entry name" value="SMALL RIBOSOMAL SUBUNIT PROTEIN BS1C"/>
    <property type="match status" value="1"/>
</dbReference>
<feature type="domain" description="S1 motif" evidence="6">
    <location>
        <begin position="126"/>
        <end position="191"/>
    </location>
</feature>
<dbReference type="CDD" id="cd05687">
    <property type="entry name" value="S1_RPS1_repeat_ec1_hs1"/>
    <property type="match status" value="1"/>
</dbReference>
<feature type="domain" description="S1 motif" evidence="6">
    <location>
        <begin position="39"/>
        <end position="108"/>
    </location>
</feature>
<dbReference type="SUPFAM" id="SSF50249">
    <property type="entry name" value="Nucleic acid-binding proteins"/>
    <property type="match status" value="4"/>
</dbReference>
<dbReference type="PATRIC" id="fig|679936.5.peg.1821"/>
<keyword evidence="2" id="KW-0689">Ribosomal protein</keyword>
<evidence type="ECO:0000256" key="3">
    <source>
        <dbReference type="ARBA" id="ARBA00023274"/>
    </source>
</evidence>
<evidence type="ECO:0000313" key="8">
    <source>
        <dbReference type="Proteomes" id="UP000005439"/>
    </source>
</evidence>
<organism evidence="7 8">
    <name type="scientific">Sulfobacillus acidophilus (strain ATCC 700253 / DSM 10332 / NAL)</name>
    <dbReference type="NCBI Taxonomy" id="679936"/>
    <lineage>
        <taxon>Bacteria</taxon>
        <taxon>Bacillati</taxon>
        <taxon>Bacillota</taxon>
        <taxon>Clostridia</taxon>
        <taxon>Eubacteriales</taxon>
        <taxon>Clostridiales Family XVII. Incertae Sedis</taxon>
        <taxon>Sulfobacillus</taxon>
    </lineage>
</organism>
<gene>
    <name evidence="7" type="ordered locus">Sulac_1756</name>
</gene>
<feature type="domain" description="S1 motif" evidence="6">
    <location>
        <begin position="212"/>
        <end position="280"/>
    </location>
</feature>
<dbReference type="GO" id="GO:0006412">
    <property type="term" value="P:translation"/>
    <property type="evidence" value="ECO:0007669"/>
    <property type="project" value="TreeGrafter"/>
</dbReference>
<dbReference type="NCBIfam" id="NF005208">
    <property type="entry name" value="PRK06676.1"/>
    <property type="match status" value="1"/>
</dbReference>
<proteinExistence type="inferred from homology"/>
<protein>
    <submittedName>
        <fullName evidence="7">RNA binding S1 domain protein</fullName>
    </submittedName>
</protein>
<feature type="compositionally biased region" description="Basic and acidic residues" evidence="5">
    <location>
        <begin position="1"/>
        <end position="15"/>
    </location>
</feature>
<dbReference type="FunFam" id="2.40.50.140:FF:000051">
    <property type="entry name" value="RNA-binding transcriptional accessory protein"/>
    <property type="match status" value="1"/>
</dbReference>
<dbReference type="STRING" id="679936.Sulac_1756"/>
<dbReference type="SMART" id="SM00316">
    <property type="entry name" value="S1"/>
    <property type="match status" value="4"/>
</dbReference>
<feature type="region of interest" description="Disordered" evidence="5">
    <location>
        <begin position="364"/>
        <end position="416"/>
    </location>
</feature>
<sequence>MDEQNETRHVHKTESGEPEDTLDMEQSLAYGPVEDARPGDILQGKVVHISNDGVLVDVGAKSEGIIHLRDLSYRRVERPEEVVHLGDVISVYVVGYEGEEGTLKLSKKKADERVAWERLEEAQRNGEILEAPVVEVVKGGLVVDVGLRGFVPASLVAPGFISDLTPFLGQTLRVKVVELDRNKRRAILSRKDVVEQESKAKQEEIWSKIAEGQIWEGTVKSLTEFGAFIDLGGVDGLLHISEMSWHRINHPSEILEVGQKVRVKVLRLNPEKGKISLGLRQVEGNPWDTVAERYLEGRIYRGTVVRLASFGVFVQLEPGVDGLVHISQLADYRVGEPSEVVQVGDEIAVKVLYVDPERKRISLSKREADAEGGLSAAVAPGPETAPEPPEPEAPTRMTAYHAGDWDDEDFQDTPEA</sequence>
<dbReference type="GO" id="GO:0005737">
    <property type="term" value="C:cytoplasm"/>
    <property type="evidence" value="ECO:0007669"/>
    <property type="project" value="UniProtKB-ARBA"/>
</dbReference>
<dbReference type="InterPro" id="IPR035104">
    <property type="entry name" value="Ribosomal_protein_S1-like"/>
</dbReference>
<dbReference type="PRINTS" id="PR00681">
    <property type="entry name" value="RIBOSOMALS1"/>
</dbReference>
<comment type="similarity">
    <text evidence="1">Belongs to the bacterial ribosomal protein bS1 family.</text>
</comment>
<dbReference type="InterPro" id="IPR050437">
    <property type="entry name" value="Ribos_protein_bS1-like"/>
</dbReference>
<evidence type="ECO:0000256" key="5">
    <source>
        <dbReference type="SAM" id="MobiDB-lite"/>
    </source>
</evidence>
<accession>G8TZK9</accession>
<dbReference type="Pfam" id="PF00575">
    <property type="entry name" value="S1"/>
    <property type="match status" value="4"/>
</dbReference>
<dbReference type="AlphaFoldDB" id="G8TZK9"/>
<feature type="region of interest" description="Disordered" evidence="5">
    <location>
        <begin position="1"/>
        <end position="22"/>
    </location>
</feature>
<dbReference type="Gene3D" id="2.40.50.140">
    <property type="entry name" value="Nucleic acid-binding proteins"/>
    <property type="match status" value="4"/>
</dbReference>
<dbReference type="InterPro" id="IPR012340">
    <property type="entry name" value="NA-bd_OB-fold"/>
</dbReference>
<comment type="function">
    <text evidence="4">Binds mRNA; thus facilitating recognition of the initiation point. It is needed to translate mRNA with a short Shine-Dalgarno (SD) purine-rich sequence.</text>
</comment>
<dbReference type="FunFam" id="2.40.50.140:FF:000103">
    <property type="entry name" value="protein RRP5 homolog"/>
    <property type="match status" value="1"/>
</dbReference>
<evidence type="ECO:0000256" key="2">
    <source>
        <dbReference type="ARBA" id="ARBA00022980"/>
    </source>
</evidence>
<reference evidence="7 8" key="2">
    <citation type="journal article" date="2012" name="Stand. Genomic Sci.">
        <title>Complete genome sequence of the moderately thermophilic mineral-sulfide-oxidizing firmicute Sulfobacillus acidophilus type strain (NAL(T)).</title>
        <authorList>
            <person name="Anderson I."/>
            <person name="Chertkov O."/>
            <person name="Chen A."/>
            <person name="Saunders E."/>
            <person name="Lapidus A."/>
            <person name="Nolan M."/>
            <person name="Lucas S."/>
            <person name="Hammon N."/>
            <person name="Deshpande S."/>
            <person name="Cheng J.F."/>
            <person name="Han C."/>
            <person name="Tapia R."/>
            <person name="Goodwin L.A."/>
            <person name="Pitluck S."/>
            <person name="Liolios K."/>
            <person name="Pagani I."/>
            <person name="Ivanova N."/>
            <person name="Mikhailova N."/>
            <person name="Pati A."/>
            <person name="Palaniappan K."/>
            <person name="Land M."/>
            <person name="Pan C."/>
            <person name="Rohde M."/>
            <person name="Pukall R."/>
            <person name="Goker M."/>
            <person name="Detter J.C."/>
            <person name="Woyke T."/>
            <person name="Bristow J."/>
            <person name="Eisen J.A."/>
            <person name="Markowitz V."/>
            <person name="Hugenholtz P."/>
            <person name="Kyrpides N.C."/>
            <person name="Klenk H.P."/>
            <person name="Mavromatis K."/>
        </authorList>
    </citation>
    <scope>NUCLEOTIDE SEQUENCE [LARGE SCALE GENOMIC DNA]</scope>
    <source>
        <strain evidence="8">ATCC 700253 / DSM 10332 / NAL</strain>
    </source>
</reference>
<name>G8TZK9_SULAD</name>
<dbReference type="CDD" id="cd04465">
    <property type="entry name" value="S1_RPS1_repeat_ec2_hs2"/>
    <property type="match status" value="1"/>
</dbReference>
<feature type="compositionally biased region" description="Acidic residues" evidence="5">
    <location>
        <begin position="405"/>
        <end position="416"/>
    </location>
</feature>
<dbReference type="HOGENOM" id="CLU_015805_4_5_9"/>
<dbReference type="GO" id="GO:0003735">
    <property type="term" value="F:structural constituent of ribosome"/>
    <property type="evidence" value="ECO:0007669"/>
    <property type="project" value="TreeGrafter"/>
</dbReference>
<dbReference type="KEGG" id="sap:Sulac_1756"/>
<dbReference type="EMBL" id="CP003179">
    <property type="protein sequence ID" value="AEW05249.1"/>
    <property type="molecule type" value="Genomic_DNA"/>
</dbReference>
<reference evidence="8" key="1">
    <citation type="submission" date="2011-12" db="EMBL/GenBank/DDBJ databases">
        <title>The complete genome of chromosome of Sulfobacillus acidophilus DSM 10332.</title>
        <authorList>
            <person name="Lucas S."/>
            <person name="Han J."/>
            <person name="Lapidus A."/>
            <person name="Bruce D."/>
            <person name="Goodwin L."/>
            <person name="Pitluck S."/>
            <person name="Peters L."/>
            <person name="Kyrpides N."/>
            <person name="Mavromatis K."/>
            <person name="Ivanova N."/>
            <person name="Mikhailova N."/>
            <person name="Chertkov O."/>
            <person name="Saunders E."/>
            <person name="Detter J.C."/>
            <person name="Tapia R."/>
            <person name="Han C."/>
            <person name="Land M."/>
            <person name="Hauser L."/>
            <person name="Markowitz V."/>
            <person name="Cheng J.-F."/>
            <person name="Hugenholtz P."/>
            <person name="Woyke T."/>
            <person name="Wu D."/>
            <person name="Pukall R."/>
            <person name="Gehrich-Schroeter G."/>
            <person name="Schneider S."/>
            <person name="Klenk H.-P."/>
            <person name="Eisen J.A."/>
        </authorList>
    </citation>
    <scope>NUCLEOTIDE SEQUENCE [LARGE SCALE GENOMIC DNA]</scope>
    <source>
        <strain evidence="8">ATCC 700253 / DSM 10332 / NAL</strain>
    </source>
</reference>
<evidence type="ECO:0000313" key="7">
    <source>
        <dbReference type="EMBL" id="AEW05249.1"/>
    </source>
</evidence>
<dbReference type="InterPro" id="IPR003029">
    <property type="entry name" value="S1_domain"/>
</dbReference>
<dbReference type="PANTHER" id="PTHR10724">
    <property type="entry name" value="30S RIBOSOMAL PROTEIN S1"/>
    <property type="match status" value="1"/>
</dbReference>
<keyword evidence="8" id="KW-1185">Reference proteome</keyword>
<dbReference type="CDD" id="cd05688">
    <property type="entry name" value="S1_RPS1_repeat_ec3"/>
    <property type="match status" value="1"/>
</dbReference>
<evidence type="ECO:0000256" key="4">
    <source>
        <dbReference type="ARBA" id="ARBA00025604"/>
    </source>
</evidence>
<feature type="domain" description="S1 motif" evidence="6">
    <location>
        <begin position="297"/>
        <end position="366"/>
    </location>
</feature>
<dbReference type="Proteomes" id="UP000005439">
    <property type="component" value="Chromosome"/>
</dbReference>
<feature type="compositionally biased region" description="Pro residues" evidence="5">
    <location>
        <begin position="383"/>
        <end position="392"/>
    </location>
</feature>